<sequence>MWVDESGGTDTTGTTGSQDELTVTVDGEEYTAEVNLDIDEDGVRDTAVIEHADGTTQAFVDEDGDGDADQYIQLDADGEVVTHAAYDESTGDWVAVDPGSTGDSGESQTGSQGGMTAELPNGEVEVGPATVDTNHDGVDDTAVAQDDAGNTIGFTDVDGDGDADVAVVIDPSGQATTYEHTGDGQWTEVDSTSRAVGDAGDTSDSAWGGGTDTVEGVAKIDSVTGQWISQN</sequence>
<feature type="compositionally biased region" description="Polar residues" evidence="1">
    <location>
        <begin position="101"/>
        <end position="110"/>
    </location>
</feature>
<dbReference type="Proteomes" id="UP000198727">
    <property type="component" value="Unassembled WGS sequence"/>
</dbReference>
<proteinExistence type="predicted"/>
<evidence type="ECO:0000313" key="3">
    <source>
        <dbReference type="Proteomes" id="UP000198727"/>
    </source>
</evidence>
<feature type="region of interest" description="Disordered" evidence="1">
    <location>
        <begin position="194"/>
        <end position="214"/>
    </location>
</feature>
<accession>A0A1I5TAQ2</accession>
<organism evidence="2 3">
    <name type="scientific">Amycolatopsis arida</name>
    <dbReference type="NCBI Taxonomy" id="587909"/>
    <lineage>
        <taxon>Bacteria</taxon>
        <taxon>Bacillati</taxon>
        <taxon>Actinomycetota</taxon>
        <taxon>Actinomycetes</taxon>
        <taxon>Pseudonocardiales</taxon>
        <taxon>Pseudonocardiaceae</taxon>
        <taxon>Amycolatopsis</taxon>
    </lineage>
</organism>
<feature type="region of interest" description="Disordered" evidence="1">
    <location>
        <begin position="92"/>
        <end position="140"/>
    </location>
</feature>
<dbReference type="InterPro" id="IPR028994">
    <property type="entry name" value="Integrin_alpha_N"/>
</dbReference>
<keyword evidence="3" id="KW-1185">Reference proteome</keyword>
<dbReference type="STRING" id="587909.SAMN05421810_103463"/>
<evidence type="ECO:0000313" key="2">
    <source>
        <dbReference type="EMBL" id="SFP80100.1"/>
    </source>
</evidence>
<reference evidence="3" key="1">
    <citation type="submission" date="2016-10" db="EMBL/GenBank/DDBJ databases">
        <authorList>
            <person name="Varghese N."/>
            <person name="Submissions S."/>
        </authorList>
    </citation>
    <scope>NUCLEOTIDE SEQUENCE [LARGE SCALE GENOMIC DNA]</scope>
    <source>
        <strain evidence="3">CGMCC 4.5579</strain>
    </source>
</reference>
<protein>
    <submittedName>
        <fullName evidence="2">Uncharacterized protein</fullName>
    </submittedName>
</protein>
<dbReference type="AlphaFoldDB" id="A0A1I5TAQ2"/>
<gene>
    <name evidence="2" type="ORF">SAMN05421810_103463</name>
</gene>
<evidence type="ECO:0000256" key="1">
    <source>
        <dbReference type="SAM" id="MobiDB-lite"/>
    </source>
</evidence>
<dbReference type="EMBL" id="FOWW01000003">
    <property type="protein sequence ID" value="SFP80100.1"/>
    <property type="molecule type" value="Genomic_DNA"/>
</dbReference>
<dbReference type="SUPFAM" id="SSF69318">
    <property type="entry name" value="Integrin alpha N-terminal domain"/>
    <property type="match status" value="1"/>
</dbReference>
<dbReference type="RefSeq" id="WP_092530086.1">
    <property type="nucleotide sequence ID" value="NZ_FOWW01000003.1"/>
</dbReference>
<dbReference type="OrthoDB" id="3371160at2"/>
<name>A0A1I5TAQ2_9PSEU</name>